<dbReference type="GO" id="GO:0005737">
    <property type="term" value="C:cytoplasm"/>
    <property type="evidence" value="ECO:0007669"/>
    <property type="project" value="UniProtKB-ARBA"/>
</dbReference>
<evidence type="ECO:0000256" key="1">
    <source>
        <dbReference type="ARBA" id="ARBA00001946"/>
    </source>
</evidence>
<proteinExistence type="inferred from homology"/>
<evidence type="ECO:0000256" key="2">
    <source>
        <dbReference type="ARBA" id="ARBA00006706"/>
    </source>
</evidence>
<dbReference type="InterPro" id="IPR008949">
    <property type="entry name" value="Isoprenoid_synthase_dom_sf"/>
</dbReference>
<keyword evidence="5" id="KW-0460">Magnesium</keyword>
<dbReference type="PANTHER" id="PTHR43281">
    <property type="entry name" value="FARNESYL DIPHOSPHATE SYNTHASE"/>
    <property type="match status" value="1"/>
</dbReference>
<dbReference type="PANTHER" id="PTHR43281:SF1">
    <property type="entry name" value="FARNESYL DIPHOSPHATE SYNTHASE"/>
    <property type="match status" value="1"/>
</dbReference>
<dbReference type="PROSITE" id="PS00723">
    <property type="entry name" value="POLYPRENYL_SYNTHASE_1"/>
    <property type="match status" value="1"/>
</dbReference>
<comment type="caution">
    <text evidence="8">The sequence shown here is derived from an EMBL/GenBank/DDBJ whole genome shotgun (WGS) entry which is preliminary data.</text>
</comment>
<dbReference type="FunFam" id="1.10.600.10:FF:000001">
    <property type="entry name" value="Geranylgeranyl diphosphate synthase"/>
    <property type="match status" value="1"/>
</dbReference>
<keyword evidence="6" id="KW-0414">Isoprene biosynthesis</keyword>
<keyword evidence="3 7" id="KW-0808">Transferase</keyword>
<dbReference type="SUPFAM" id="SSF48576">
    <property type="entry name" value="Terpenoid synthases"/>
    <property type="match status" value="1"/>
</dbReference>
<evidence type="ECO:0000256" key="5">
    <source>
        <dbReference type="ARBA" id="ARBA00022842"/>
    </source>
</evidence>
<dbReference type="Proteomes" id="UP000317355">
    <property type="component" value="Unassembled WGS sequence"/>
</dbReference>
<evidence type="ECO:0000313" key="8">
    <source>
        <dbReference type="EMBL" id="TVT52644.1"/>
    </source>
</evidence>
<keyword evidence="4" id="KW-0479">Metal-binding</keyword>
<evidence type="ECO:0000256" key="4">
    <source>
        <dbReference type="ARBA" id="ARBA00022723"/>
    </source>
</evidence>
<dbReference type="NCBIfam" id="NF045485">
    <property type="entry name" value="FPPsyn"/>
    <property type="match status" value="1"/>
</dbReference>
<sequence length="300" mass="32612">MTNKSSLKQYLERCQTQVNSALELQLPAATIQPQRLHVAMRYATLNGGKRVRPMLVYAAGAALGLPADQLDGPACAVELIHAYSLIHDDLPAMDDDDLRRGRPTCHKAFDEATAILAGDALQTLAFKVLCRDEPYPYSAETRLQMIDALAHASGSRGMAGGQALDLAAVGEQLDMTQLENMHIHKTGALIHASVKLGCLAAVDADPQHVHQLEHYANCIGLAFQVHDDILDVEGDTETLGKTQGKDEANGKPTYPSLIGMKAAKEMAQNLRQDALNSLAELDERADPLRWLADYIVDRKA</sequence>
<dbReference type="InterPro" id="IPR000092">
    <property type="entry name" value="Polyprenyl_synt"/>
</dbReference>
<dbReference type="EMBL" id="VMRY01000066">
    <property type="protein sequence ID" value="TVT52644.1"/>
    <property type="molecule type" value="Genomic_DNA"/>
</dbReference>
<dbReference type="STRING" id="1543721.AAY24_16990"/>
<protein>
    <submittedName>
        <fullName evidence="8">(2E,6E)-farnesyl diphosphate synthase</fullName>
        <ecNumber evidence="8">2.5.1.10</ecNumber>
    </submittedName>
</protein>
<comment type="cofactor">
    <cofactor evidence="1">
        <name>Mg(2+)</name>
        <dbReference type="ChEBI" id="CHEBI:18420"/>
    </cofactor>
</comment>
<dbReference type="EC" id="2.5.1.10" evidence="8"/>
<evidence type="ECO:0000313" key="9">
    <source>
        <dbReference type="Proteomes" id="UP000317355"/>
    </source>
</evidence>
<dbReference type="SFLD" id="SFLDG01017">
    <property type="entry name" value="Polyprenyl_Transferase_Like"/>
    <property type="match status" value="1"/>
</dbReference>
<dbReference type="SFLD" id="SFLDS00005">
    <property type="entry name" value="Isoprenoid_Synthase_Type_I"/>
    <property type="match status" value="1"/>
</dbReference>
<evidence type="ECO:0000256" key="6">
    <source>
        <dbReference type="ARBA" id="ARBA00023229"/>
    </source>
</evidence>
<dbReference type="InterPro" id="IPR033749">
    <property type="entry name" value="Polyprenyl_synt_CS"/>
</dbReference>
<evidence type="ECO:0000256" key="3">
    <source>
        <dbReference type="ARBA" id="ARBA00022679"/>
    </source>
</evidence>
<dbReference type="Gene3D" id="1.10.600.10">
    <property type="entry name" value="Farnesyl Diphosphate Synthase"/>
    <property type="match status" value="1"/>
</dbReference>
<dbReference type="InterPro" id="IPR053378">
    <property type="entry name" value="Prenyl_diphosphate_synthase"/>
</dbReference>
<dbReference type="NCBIfam" id="NF007877">
    <property type="entry name" value="PRK10581.1"/>
    <property type="match status" value="1"/>
</dbReference>
<dbReference type="GO" id="GO:0008654">
    <property type="term" value="P:phospholipid biosynthetic process"/>
    <property type="evidence" value="ECO:0007669"/>
    <property type="project" value="UniProtKB-ARBA"/>
</dbReference>
<reference evidence="8 9" key="1">
    <citation type="submission" date="2019-07" db="EMBL/GenBank/DDBJ databases">
        <title>The pathways for chlorine oxyanion respiration interact through the shared metabolite chlorate.</title>
        <authorList>
            <person name="Barnum T.P."/>
            <person name="Cheng Y."/>
            <person name="Hill K.A."/>
            <person name="Lucas L.N."/>
            <person name="Carlson H.K."/>
            <person name="Coates J.D."/>
        </authorList>
    </citation>
    <scope>NUCLEOTIDE SEQUENCE [LARGE SCALE GENOMIC DNA]</scope>
    <source>
        <strain evidence="8">BK-3</strain>
    </source>
</reference>
<dbReference type="AlphaFoldDB" id="A0A558CV42"/>
<gene>
    <name evidence="8" type="primary">ispA</name>
    <name evidence="8" type="ORF">FHK82_13020</name>
</gene>
<accession>A0A558CV42</accession>
<dbReference type="GO" id="GO:0004337">
    <property type="term" value="F:(2E,6E)-farnesyl diphosphate synthase activity"/>
    <property type="evidence" value="ECO:0007669"/>
    <property type="project" value="UniProtKB-EC"/>
</dbReference>
<dbReference type="CDD" id="cd00685">
    <property type="entry name" value="Trans_IPPS_HT"/>
    <property type="match status" value="1"/>
</dbReference>
<dbReference type="Pfam" id="PF00348">
    <property type="entry name" value="polyprenyl_synt"/>
    <property type="match status" value="1"/>
</dbReference>
<organism evidence="8 9">
    <name type="scientific">Sedimenticola thiotaurini</name>
    <dbReference type="NCBI Taxonomy" id="1543721"/>
    <lineage>
        <taxon>Bacteria</taxon>
        <taxon>Pseudomonadati</taxon>
        <taxon>Pseudomonadota</taxon>
        <taxon>Gammaproteobacteria</taxon>
        <taxon>Chromatiales</taxon>
        <taxon>Sedimenticolaceae</taxon>
        <taxon>Sedimenticola</taxon>
    </lineage>
</organism>
<dbReference type="PROSITE" id="PS00444">
    <property type="entry name" value="POLYPRENYL_SYNTHASE_2"/>
    <property type="match status" value="1"/>
</dbReference>
<dbReference type="GO" id="GO:0016114">
    <property type="term" value="P:terpenoid biosynthetic process"/>
    <property type="evidence" value="ECO:0007669"/>
    <property type="project" value="UniProtKB-ARBA"/>
</dbReference>
<comment type="similarity">
    <text evidence="2 7">Belongs to the FPP/GGPP synthase family.</text>
</comment>
<evidence type="ECO:0000256" key="7">
    <source>
        <dbReference type="RuleBase" id="RU004466"/>
    </source>
</evidence>
<dbReference type="GO" id="GO:0046872">
    <property type="term" value="F:metal ion binding"/>
    <property type="evidence" value="ECO:0007669"/>
    <property type="project" value="UniProtKB-KW"/>
</dbReference>
<name>A0A558CV42_9GAMM</name>